<evidence type="ECO:0000256" key="1">
    <source>
        <dbReference type="ARBA" id="ARBA00004123"/>
    </source>
</evidence>
<reference evidence="4 5" key="1">
    <citation type="journal article" date="2013" name="Proc. Natl. Acad. Sci. U.S.A.">
        <title>Fine-scale variation in meiotic recombination in Mimulus inferred from population shotgun sequencing.</title>
        <authorList>
            <person name="Hellsten U."/>
            <person name="Wright K.M."/>
            <person name="Jenkins J."/>
            <person name="Shu S."/>
            <person name="Yuan Y."/>
            <person name="Wessler S.R."/>
            <person name="Schmutz J."/>
            <person name="Willis J.H."/>
            <person name="Rokhsar D.S."/>
        </authorList>
    </citation>
    <scope>NUCLEOTIDE SEQUENCE [LARGE SCALE GENOMIC DNA]</scope>
    <source>
        <strain evidence="5">cv. DUN x IM62</strain>
    </source>
</reference>
<gene>
    <name evidence="4" type="ORF">MIMGU_mgv1a018882mg</name>
</gene>
<comment type="subcellular location">
    <subcellularLocation>
        <location evidence="1">Nucleus</location>
    </subcellularLocation>
</comment>
<dbReference type="PROSITE" id="PS51138">
    <property type="entry name" value="ENT"/>
    <property type="match status" value="1"/>
</dbReference>
<dbReference type="eggNOG" id="KOG4675">
    <property type="taxonomic scope" value="Eukaryota"/>
</dbReference>
<sequence length="350" mass="39793">MRFKVGDGLEVMNRKEVLVPRHTKKVTPGIASDRIAGKSYIAGDIVEVFYQNTWRIAVILNILVLRKKNKFQNQYLVRLLGACSQDLVIDRSNIRMRQACHDDKWMLMKKVSQFKVMGRNRSKKDCRIQEAHVISSRSLKRMSPFGSSIVEAHNAQKRRAVEKEGSMLKHRVVATPVLEKVDAVAYPKEISGEKNMHTSFNIISNGYNRTKMGKQNDVFGVASPELSTCDSDASSVGSCSVTNRIPENYCSQSIPMHCQDTDNLCSDAESSYGKRKKIYFFPPKEELEATIRKLELHAYRSTLEALYASGPLSWEQEAMLTNLRIMLYISNDEHLKELKHLISTKTANID</sequence>
<feature type="domain" description="ENT" evidence="3">
    <location>
        <begin position="287"/>
        <end position="350"/>
    </location>
</feature>
<keyword evidence="5" id="KW-1185">Reference proteome</keyword>
<dbReference type="SUPFAM" id="SSF158639">
    <property type="entry name" value="ENT-like"/>
    <property type="match status" value="1"/>
</dbReference>
<proteinExistence type="predicted"/>
<evidence type="ECO:0000313" key="5">
    <source>
        <dbReference type="Proteomes" id="UP000030748"/>
    </source>
</evidence>
<keyword evidence="2" id="KW-0539">Nucleus</keyword>
<name>A0A022QNQ8_ERYGU</name>
<dbReference type="Gene3D" id="1.10.1240.40">
    <property type="entry name" value="ENT domain"/>
    <property type="match status" value="1"/>
</dbReference>
<dbReference type="AlphaFoldDB" id="A0A022QNQ8"/>
<dbReference type="Pfam" id="PF03735">
    <property type="entry name" value="ENT"/>
    <property type="match status" value="1"/>
</dbReference>
<dbReference type="GO" id="GO:0005634">
    <property type="term" value="C:nucleus"/>
    <property type="evidence" value="ECO:0007669"/>
    <property type="project" value="UniProtKB-SubCell"/>
</dbReference>
<dbReference type="PANTHER" id="PTHR33432">
    <property type="entry name" value="PROTEIN EMSY-LIKE 4"/>
    <property type="match status" value="1"/>
</dbReference>
<dbReference type="Proteomes" id="UP000030748">
    <property type="component" value="Unassembled WGS sequence"/>
</dbReference>
<evidence type="ECO:0000313" key="4">
    <source>
        <dbReference type="EMBL" id="EYU29234.1"/>
    </source>
</evidence>
<dbReference type="InterPro" id="IPR036142">
    <property type="entry name" value="ENT_dom-like_sf"/>
</dbReference>
<protein>
    <recommendedName>
        <fullName evidence="3">ENT domain-containing protein</fullName>
    </recommendedName>
</protein>
<evidence type="ECO:0000256" key="2">
    <source>
        <dbReference type="ARBA" id="ARBA00023242"/>
    </source>
</evidence>
<dbReference type="SMART" id="SM01191">
    <property type="entry name" value="ENT"/>
    <property type="match status" value="1"/>
</dbReference>
<dbReference type="InterPro" id="IPR033485">
    <property type="entry name" value="EMSY-LIKE_plant"/>
</dbReference>
<dbReference type="GO" id="GO:0050832">
    <property type="term" value="P:defense response to fungus"/>
    <property type="evidence" value="ECO:0007669"/>
    <property type="project" value="InterPro"/>
</dbReference>
<evidence type="ECO:0000259" key="3">
    <source>
        <dbReference type="PROSITE" id="PS51138"/>
    </source>
</evidence>
<dbReference type="EMBL" id="KI631268">
    <property type="protein sequence ID" value="EYU29234.1"/>
    <property type="molecule type" value="Genomic_DNA"/>
</dbReference>
<accession>A0A022QNQ8</accession>
<dbReference type="PANTHER" id="PTHR33432:SF33">
    <property type="entry name" value="OS03G0796400 PROTEIN"/>
    <property type="match status" value="1"/>
</dbReference>
<dbReference type="STRING" id="4155.A0A022QNQ8"/>
<organism evidence="4 5">
    <name type="scientific">Erythranthe guttata</name>
    <name type="common">Yellow monkey flower</name>
    <name type="synonym">Mimulus guttatus</name>
    <dbReference type="NCBI Taxonomy" id="4155"/>
    <lineage>
        <taxon>Eukaryota</taxon>
        <taxon>Viridiplantae</taxon>
        <taxon>Streptophyta</taxon>
        <taxon>Embryophyta</taxon>
        <taxon>Tracheophyta</taxon>
        <taxon>Spermatophyta</taxon>
        <taxon>Magnoliopsida</taxon>
        <taxon>eudicotyledons</taxon>
        <taxon>Gunneridae</taxon>
        <taxon>Pentapetalae</taxon>
        <taxon>asterids</taxon>
        <taxon>lamiids</taxon>
        <taxon>Lamiales</taxon>
        <taxon>Phrymaceae</taxon>
        <taxon>Erythranthe</taxon>
    </lineage>
</organism>
<dbReference type="InterPro" id="IPR005491">
    <property type="entry name" value="ENT_dom"/>
</dbReference>